<sequence>MDSHVIDAEAVLPFSRGAKYMDNHPSAVPANTREKKDGEEGTRATGAPNAAKLITVPLHRLGFANLSVDLEIDTGITRINAPRADGTSIRTHWELTTLSTHTVQNVVLFLHPVSRDARLMRRAFNEVYARLSRNIRSFSSRHWYLLLRLGLLRTTKIFESENLLYYFLLFNMASRAGKP</sequence>
<accession>A0A151XBK7</accession>
<dbReference type="EMBL" id="KQ982320">
    <property type="protein sequence ID" value="KYQ57762.1"/>
    <property type="molecule type" value="Genomic_DNA"/>
</dbReference>
<evidence type="ECO:0000256" key="1">
    <source>
        <dbReference type="SAM" id="MobiDB-lite"/>
    </source>
</evidence>
<dbReference type="AlphaFoldDB" id="A0A151XBK7"/>
<evidence type="ECO:0000313" key="2">
    <source>
        <dbReference type="EMBL" id="KYQ57762.1"/>
    </source>
</evidence>
<gene>
    <name evidence="2" type="ORF">ALC60_03255</name>
</gene>
<keyword evidence="3" id="KW-1185">Reference proteome</keyword>
<dbReference type="Proteomes" id="UP000075809">
    <property type="component" value="Unassembled WGS sequence"/>
</dbReference>
<proteinExistence type="predicted"/>
<evidence type="ECO:0000313" key="3">
    <source>
        <dbReference type="Proteomes" id="UP000075809"/>
    </source>
</evidence>
<feature type="compositionally biased region" description="Basic and acidic residues" evidence="1">
    <location>
        <begin position="32"/>
        <end position="42"/>
    </location>
</feature>
<organism evidence="2 3">
    <name type="scientific">Mycetomoellerius zeteki</name>
    <dbReference type="NCBI Taxonomy" id="64791"/>
    <lineage>
        <taxon>Eukaryota</taxon>
        <taxon>Metazoa</taxon>
        <taxon>Ecdysozoa</taxon>
        <taxon>Arthropoda</taxon>
        <taxon>Hexapoda</taxon>
        <taxon>Insecta</taxon>
        <taxon>Pterygota</taxon>
        <taxon>Neoptera</taxon>
        <taxon>Endopterygota</taxon>
        <taxon>Hymenoptera</taxon>
        <taxon>Apocrita</taxon>
        <taxon>Aculeata</taxon>
        <taxon>Formicoidea</taxon>
        <taxon>Formicidae</taxon>
        <taxon>Myrmicinae</taxon>
        <taxon>Mycetomoellerius</taxon>
    </lineage>
</organism>
<reference evidence="2 3" key="1">
    <citation type="submission" date="2015-09" db="EMBL/GenBank/DDBJ databases">
        <title>Trachymyrmex zeteki WGS genome.</title>
        <authorList>
            <person name="Nygaard S."/>
            <person name="Hu H."/>
            <person name="Boomsma J."/>
            <person name="Zhang G."/>
        </authorList>
    </citation>
    <scope>NUCLEOTIDE SEQUENCE [LARGE SCALE GENOMIC DNA]</scope>
    <source>
        <strain evidence="2">Tzet28-1</strain>
        <tissue evidence="2">Whole body</tissue>
    </source>
</reference>
<feature type="region of interest" description="Disordered" evidence="1">
    <location>
        <begin position="22"/>
        <end position="46"/>
    </location>
</feature>
<name>A0A151XBK7_9HYME</name>
<protein>
    <submittedName>
        <fullName evidence="2">Uncharacterized protein</fullName>
    </submittedName>
</protein>